<organism evidence="2">
    <name type="scientific">Spumella elongata</name>
    <dbReference type="NCBI Taxonomy" id="89044"/>
    <lineage>
        <taxon>Eukaryota</taxon>
        <taxon>Sar</taxon>
        <taxon>Stramenopiles</taxon>
        <taxon>Ochrophyta</taxon>
        <taxon>Chrysophyceae</taxon>
        <taxon>Chromulinales</taxon>
        <taxon>Chromulinaceae</taxon>
        <taxon>Spumella</taxon>
    </lineage>
</organism>
<dbReference type="AlphaFoldDB" id="A0A7S3HG70"/>
<proteinExistence type="predicted"/>
<accession>A0A7S3HG70</accession>
<reference evidence="2" key="1">
    <citation type="submission" date="2021-01" db="EMBL/GenBank/DDBJ databases">
        <authorList>
            <person name="Corre E."/>
            <person name="Pelletier E."/>
            <person name="Niang G."/>
            <person name="Scheremetjew M."/>
            <person name="Finn R."/>
            <person name="Kale V."/>
            <person name="Holt S."/>
            <person name="Cochrane G."/>
            <person name="Meng A."/>
            <person name="Brown T."/>
            <person name="Cohen L."/>
        </authorList>
    </citation>
    <scope>NUCLEOTIDE SEQUENCE</scope>
    <source>
        <strain evidence="2">CCAP 955/1</strain>
    </source>
</reference>
<feature type="signal peptide" evidence="1">
    <location>
        <begin position="1"/>
        <end position="21"/>
    </location>
</feature>
<keyword evidence="1" id="KW-0732">Signal</keyword>
<name>A0A7S3HG70_9STRA</name>
<gene>
    <name evidence="2" type="ORF">SELO1098_LOCUS23300</name>
</gene>
<sequence>MKLVVALVGLLACAAVGGASGTQIPGHKDHLAHGKTVKRSVRLHQHRGAARMLNQKPGEEMVHENATAVATQEVFLFNKLDCEGSGANFTFSGNAFLKDFAPYVNNLWSAKVCGKGTFFFFATPDMQTDATLGHITRCGEDVSVDGCACENLPKETRSLVQSFSIQYC</sequence>
<protein>
    <submittedName>
        <fullName evidence="2">Uncharacterized protein</fullName>
    </submittedName>
</protein>
<evidence type="ECO:0000256" key="1">
    <source>
        <dbReference type="SAM" id="SignalP"/>
    </source>
</evidence>
<evidence type="ECO:0000313" key="2">
    <source>
        <dbReference type="EMBL" id="CAE0294448.1"/>
    </source>
</evidence>
<feature type="chain" id="PRO_5031079429" evidence="1">
    <location>
        <begin position="22"/>
        <end position="168"/>
    </location>
</feature>
<dbReference type="EMBL" id="HBIC01045656">
    <property type="protein sequence ID" value="CAE0294448.1"/>
    <property type="molecule type" value="Transcribed_RNA"/>
</dbReference>